<proteinExistence type="predicted"/>
<dbReference type="Proteomes" id="UP000051952">
    <property type="component" value="Unassembled WGS sequence"/>
</dbReference>
<sequence length="482" mass="51164">MICDGTPMLNVIVVIPAPAVPATYTYAKRVEAAGGYAQIVSIIAGGASSGSALGRVMATRSMVLCDVDSTIGGGVIDFDLEICETQNASTDVAAVTARTAVVSNIVLLGVVIVAMLCLCVIWAFASSKGIRAASLDLCLPSSMLSVWIAVVPSCMSSATLLVARVGSSTCVGADVVLGILGILIASLPGGAFMLLWASRACGEKAAWVCVVKSERQNLLTEQWMIPRFAHRLLRRRFEWRLAAAGVMAADEMKASWVVLLEYRDLRYGALDASVLAAVSCVSVLSGLTGSASECRGWSLVALILMITLLMVLCTLRPLTSMFSMVISCVTLLLTVLGTIAQLVFVWALATSTSGLWLVYASAILSLIVVGVSATKMVLDLHQLIAAIHRRISALVQLPRPDDVPHLQTSVDDSFLAKLDGGTEMAVDMKSPTIITLMCPMMKTDDKEAENLTLDDVRFWDTTGAALGTEQVEGDHDILTSMR</sequence>
<reference evidence="3" key="1">
    <citation type="submission" date="2015-09" db="EMBL/GenBank/DDBJ databases">
        <authorList>
            <consortium name="Pathogen Informatics"/>
        </authorList>
    </citation>
    <scope>NUCLEOTIDE SEQUENCE [LARGE SCALE GENOMIC DNA]</scope>
    <source>
        <strain evidence="3">Lake Konstanz</strain>
    </source>
</reference>
<evidence type="ECO:0000313" key="3">
    <source>
        <dbReference type="Proteomes" id="UP000051952"/>
    </source>
</evidence>
<feature type="transmembrane region" description="Helical" evidence="1">
    <location>
        <begin position="105"/>
        <end position="125"/>
    </location>
</feature>
<dbReference type="EMBL" id="CYKH01000052">
    <property type="protein sequence ID" value="CUE65535.1"/>
    <property type="molecule type" value="Genomic_DNA"/>
</dbReference>
<evidence type="ECO:0000313" key="2">
    <source>
        <dbReference type="EMBL" id="CUE65535.1"/>
    </source>
</evidence>
<feature type="transmembrane region" description="Helical" evidence="1">
    <location>
        <begin position="322"/>
        <end position="349"/>
    </location>
</feature>
<gene>
    <name evidence="2" type="ORF">BSAL_50840</name>
</gene>
<dbReference type="VEuPathDB" id="TriTrypDB:BSAL_50840"/>
<feature type="transmembrane region" description="Helical" evidence="1">
    <location>
        <begin position="175"/>
        <end position="197"/>
    </location>
</feature>
<evidence type="ECO:0000256" key="1">
    <source>
        <dbReference type="SAM" id="Phobius"/>
    </source>
</evidence>
<keyword evidence="1" id="KW-1133">Transmembrane helix</keyword>
<keyword evidence="1" id="KW-0472">Membrane</keyword>
<feature type="transmembrane region" description="Helical" evidence="1">
    <location>
        <begin position="269"/>
        <end position="291"/>
    </location>
</feature>
<organism evidence="2 3">
    <name type="scientific">Bodo saltans</name>
    <name type="common">Flagellated protozoan</name>
    <dbReference type="NCBI Taxonomy" id="75058"/>
    <lineage>
        <taxon>Eukaryota</taxon>
        <taxon>Discoba</taxon>
        <taxon>Euglenozoa</taxon>
        <taxon>Kinetoplastea</taxon>
        <taxon>Metakinetoplastina</taxon>
        <taxon>Eubodonida</taxon>
        <taxon>Bodonidae</taxon>
        <taxon>Bodo</taxon>
    </lineage>
</organism>
<feature type="transmembrane region" description="Helical" evidence="1">
    <location>
        <begin position="137"/>
        <end position="163"/>
    </location>
</feature>
<protein>
    <submittedName>
        <fullName evidence="2">Transmembrane protein, putative</fullName>
    </submittedName>
</protein>
<feature type="transmembrane region" description="Helical" evidence="1">
    <location>
        <begin position="297"/>
        <end position="315"/>
    </location>
</feature>
<dbReference type="AlphaFoldDB" id="A0A0S4IKN4"/>
<keyword evidence="3" id="KW-1185">Reference proteome</keyword>
<accession>A0A0S4IKN4</accession>
<keyword evidence="1 2" id="KW-0812">Transmembrane</keyword>
<feature type="transmembrane region" description="Helical" evidence="1">
    <location>
        <begin position="355"/>
        <end position="378"/>
    </location>
</feature>
<name>A0A0S4IKN4_BODSA</name>